<dbReference type="Proteomes" id="UP001202117">
    <property type="component" value="Unassembled WGS sequence"/>
</dbReference>
<evidence type="ECO:0008006" key="5">
    <source>
        <dbReference type="Google" id="ProtNLM"/>
    </source>
</evidence>
<keyword evidence="4" id="KW-1185">Reference proteome</keyword>
<protein>
    <recommendedName>
        <fullName evidence="5">Chromosome partition protein Smc</fullName>
    </recommendedName>
</protein>
<evidence type="ECO:0000256" key="1">
    <source>
        <dbReference type="SAM" id="Coils"/>
    </source>
</evidence>
<sequence>MTDTAIERRVSEQVLIPQLSLQSMFWRPKFTDDSAWYPHVPVAFWLIEAHHPQRVVELGCDEPVAYFAFCQALERLNPLCESLAFTTQPPRRAWLDYNDAQYQEFSSLQQATEQQALQALDDGDVDLMHVSPSAAAAVLENWEAWERKLSPSGLVVISEAQGRTGSHHGAELYRYLKGYFPHFLFAQGAGLGIVAVGDQQSDVVSRLLAFSPRDPSARLIQQVFSRLGLACAPVSAGDSPAAGRPSAELAQAIAERDERIGELATLTQLLESAERREQQERQQREQVEQARARAAEERRLLERAHAELETQLKAVSAELAALKQGADKARADQQAEVKALKASLDQRSQEVAEQQAKRERAEARLTTLETELGKERAARQEVERAAAVEREQAEHRLTALRERADQLGAQNSYLQAEQAQRFDEIAQLTRMLEERPPEVHDEVKAEPDARQPQVAEAPVASGEARKPRLVERFVMRGKDARKLKRQAQLVQGSGLFDAEWYLATYSDVREAGMPPLEHFLRFGGQEGRSPGPNFDSHWYLTEYLDVAESGMNPLLHYLKFGRSEQRLPVPGGVR</sequence>
<comment type="caution">
    <text evidence="3">The sequence shown here is derived from an EMBL/GenBank/DDBJ whole genome shotgun (WGS) entry which is preliminary data.</text>
</comment>
<dbReference type="Pfam" id="PF13578">
    <property type="entry name" value="Methyltransf_24"/>
    <property type="match status" value="1"/>
</dbReference>
<feature type="region of interest" description="Disordered" evidence="2">
    <location>
        <begin position="442"/>
        <end position="463"/>
    </location>
</feature>
<accession>A0ABS9RXW3</accession>
<dbReference type="RefSeq" id="WP_240569293.1">
    <property type="nucleotide sequence ID" value="NZ_JAKVPY010000022.1"/>
</dbReference>
<organism evidence="3 4">
    <name type="scientific">Halomonas flagellata</name>
    <dbReference type="NCBI Taxonomy" id="2920385"/>
    <lineage>
        <taxon>Bacteria</taxon>
        <taxon>Pseudomonadati</taxon>
        <taxon>Pseudomonadota</taxon>
        <taxon>Gammaproteobacteria</taxon>
        <taxon>Oceanospirillales</taxon>
        <taxon>Halomonadaceae</taxon>
        <taxon>Halomonas</taxon>
    </lineage>
</organism>
<dbReference type="EMBL" id="JAKVPY010000022">
    <property type="protein sequence ID" value="MCH4564682.1"/>
    <property type="molecule type" value="Genomic_DNA"/>
</dbReference>
<evidence type="ECO:0000313" key="3">
    <source>
        <dbReference type="EMBL" id="MCH4564682.1"/>
    </source>
</evidence>
<keyword evidence="1" id="KW-0175">Coiled coil</keyword>
<proteinExistence type="predicted"/>
<gene>
    <name evidence="3" type="ORF">MKP05_16395</name>
</gene>
<reference evidence="3 4" key="1">
    <citation type="submission" date="2022-02" db="EMBL/GenBank/DDBJ databases">
        <title>Halomonas fukangensis sp. nov., a halophilic bacterium isolated from a bulk soil of Kalidium foliatum at Fukang.</title>
        <authorList>
            <person name="Huang Y."/>
        </authorList>
    </citation>
    <scope>NUCLEOTIDE SEQUENCE [LARGE SCALE GENOMIC DNA]</scope>
    <source>
        <strain evidence="3 4">EGI 63088</strain>
    </source>
</reference>
<evidence type="ECO:0000256" key="2">
    <source>
        <dbReference type="SAM" id="MobiDB-lite"/>
    </source>
</evidence>
<feature type="coiled-coil region" evidence="1">
    <location>
        <begin position="263"/>
        <end position="410"/>
    </location>
</feature>
<name>A0ABS9RXW3_9GAMM</name>
<evidence type="ECO:0000313" key="4">
    <source>
        <dbReference type="Proteomes" id="UP001202117"/>
    </source>
</evidence>